<accession>A0A6V6YVX5</accession>
<dbReference type="EMBL" id="CAIJDP010000062">
    <property type="protein sequence ID" value="CAD0003593.1"/>
    <property type="molecule type" value="Genomic_DNA"/>
</dbReference>
<proteinExistence type="predicted"/>
<comment type="caution">
    <text evidence="1">The sequence shown here is derived from an EMBL/GenBank/DDBJ whole genome shotgun (WGS) entry which is preliminary data.</text>
</comment>
<protein>
    <submittedName>
        <fullName evidence="1">Metal-dependent hydrolase</fullName>
    </submittedName>
</protein>
<keyword evidence="2" id="KW-1185">Reference proteome</keyword>
<dbReference type="AlphaFoldDB" id="A0A6V6YVX5"/>
<keyword evidence="1" id="KW-0378">Hydrolase</keyword>
<dbReference type="GO" id="GO:0016787">
    <property type="term" value="F:hydrolase activity"/>
    <property type="evidence" value="ECO:0007669"/>
    <property type="project" value="UniProtKB-KW"/>
</dbReference>
<reference evidence="1 2" key="1">
    <citation type="submission" date="2020-06" db="EMBL/GenBank/DDBJ databases">
        <authorList>
            <person name="Criscuolo A."/>
        </authorList>
    </citation>
    <scope>NUCLEOTIDE SEQUENCE [LARGE SCALE GENOMIC DNA]</scope>
    <source>
        <strain evidence="2">CIP 111411</strain>
    </source>
</reference>
<evidence type="ECO:0000313" key="1">
    <source>
        <dbReference type="EMBL" id="CAD0003593.1"/>
    </source>
</evidence>
<evidence type="ECO:0000313" key="2">
    <source>
        <dbReference type="Proteomes" id="UP000530060"/>
    </source>
</evidence>
<dbReference type="RefSeq" id="WP_317170886.1">
    <property type="nucleotide sequence ID" value="NZ_CAIJDP010000062.1"/>
</dbReference>
<organism evidence="1 2">
    <name type="scientific">Flavobacterium salmonis</name>
    <dbReference type="NCBI Taxonomy" id="2654844"/>
    <lineage>
        <taxon>Bacteria</taxon>
        <taxon>Pseudomonadati</taxon>
        <taxon>Bacteroidota</taxon>
        <taxon>Flavobacteriia</taxon>
        <taxon>Flavobacteriales</taxon>
        <taxon>Flavobacteriaceae</taxon>
        <taxon>Flavobacterium</taxon>
    </lineage>
</organism>
<gene>
    <name evidence="1" type="ORF">FLAT13_01786</name>
</gene>
<sequence>MKESDLEKLKYPIGKFEVPAKYTIGYISSKIEEIATFPERLKKKSFI</sequence>
<dbReference type="Proteomes" id="UP000530060">
    <property type="component" value="Unassembled WGS sequence"/>
</dbReference>
<name>A0A6V6YVX5_9FLAO</name>